<gene>
    <name evidence="1" type="ORF">HNV10_08365</name>
</gene>
<comment type="caution">
    <text evidence="1">The sequence shown here is derived from an EMBL/GenBank/DDBJ whole genome shotgun (WGS) entry which is preliminary data.</text>
</comment>
<organism evidence="1 2">
    <name type="scientific">Winogradskyella litoriviva</name>
    <dbReference type="NCBI Taxonomy" id="1220182"/>
    <lineage>
        <taxon>Bacteria</taxon>
        <taxon>Pseudomonadati</taxon>
        <taxon>Bacteroidota</taxon>
        <taxon>Flavobacteriia</taxon>
        <taxon>Flavobacteriales</taxon>
        <taxon>Flavobacteriaceae</taxon>
        <taxon>Winogradskyella</taxon>
    </lineage>
</organism>
<proteinExistence type="predicted"/>
<accession>A0ABX2E4N5</accession>
<name>A0ABX2E4N5_9FLAO</name>
<dbReference type="SUPFAM" id="SSF53795">
    <property type="entry name" value="PEP carboxykinase-like"/>
    <property type="match status" value="1"/>
</dbReference>
<dbReference type="RefSeq" id="WP_173300882.1">
    <property type="nucleotide sequence ID" value="NZ_JABRWQ010000003.1"/>
</dbReference>
<reference evidence="1 2" key="1">
    <citation type="journal article" date="2015" name="Int. J. Syst. Evol. Microbiol.">
        <title>Winogradskyella litoriviva sp. nov., isolated from coastal seawater.</title>
        <authorList>
            <person name="Nedashkovskaya O.I."/>
            <person name="Kukhlevskiy A.D."/>
            <person name="Zhukova N.V."/>
            <person name="Kim S.J."/>
            <person name="Rhee S.K."/>
            <person name="Mikhailov V.V."/>
        </authorList>
    </citation>
    <scope>NUCLEOTIDE SEQUENCE [LARGE SCALE GENOMIC DNA]</scope>
    <source>
        <strain evidence="1 2">KMM6491</strain>
    </source>
</reference>
<dbReference type="InterPro" id="IPR027417">
    <property type="entry name" value="P-loop_NTPase"/>
</dbReference>
<evidence type="ECO:0000313" key="1">
    <source>
        <dbReference type="EMBL" id="NRD23252.1"/>
    </source>
</evidence>
<sequence length="376" mass="42865">MNNSLSPTYQKKIGDMWLLWFAVSNSYSIVDNEFKVILDSYLTAETKKSFDLFITKKYPFQNASVITDSIEDYLTRSNISISKDETEKVQLDTCYKNITKLYAINKKIIKVNYDSELVLKTIHPSIAYTSIITNDSVDTTFDIYLKNDILYLFQENLLITSAPKLEYHKIQGKFIMQLLCTIHNKIESDWIGSFHGSTITDGNSSILMVGESGKGKSTLCALLTANGFNLLADDVSPMLSKDKAIYYNPAAISIKEGAFSILENVIDDFKDLPPILFNKQKGTLKYLPCIKPEQSHYPCNAVILVNYKENSNTILTEVSVKRMLETIIPDSWLSPKPYHAKQFLEWLSHIKVYELTYSDIKDVTKKVSYLFESLSK</sequence>
<evidence type="ECO:0000313" key="2">
    <source>
        <dbReference type="Proteomes" id="UP000805085"/>
    </source>
</evidence>
<dbReference type="EMBL" id="JABRWQ010000003">
    <property type="protein sequence ID" value="NRD23252.1"/>
    <property type="molecule type" value="Genomic_DNA"/>
</dbReference>
<protein>
    <recommendedName>
        <fullName evidence="3">Serine kinase</fullName>
    </recommendedName>
</protein>
<keyword evidence="2" id="KW-1185">Reference proteome</keyword>
<dbReference type="Gene3D" id="3.40.50.300">
    <property type="entry name" value="P-loop containing nucleotide triphosphate hydrolases"/>
    <property type="match status" value="1"/>
</dbReference>
<dbReference type="Proteomes" id="UP000805085">
    <property type="component" value="Unassembled WGS sequence"/>
</dbReference>
<evidence type="ECO:0008006" key="3">
    <source>
        <dbReference type="Google" id="ProtNLM"/>
    </source>
</evidence>